<dbReference type="InterPro" id="IPR007560">
    <property type="entry name" value="Restrct_endonuc_IV_Mrr"/>
</dbReference>
<dbReference type="EMBL" id="BAAAKJ010000189">
    <property type="protein sequence ID" value="GAA1397433.1"/>
    <property type="molecule type" value="Genomic_DNA"/>
</dbReference>
<dbReference type="GO" id="GO:0004519">
    <property type="term" value="F:endonuclease activity"/>
    <property type="evidence" value="ECO:0007669"/>
    <property type="project" value="UniProtKB-KW"/>
</dbReference>
<evidence type="ECO:0000259" key="2">
    <source>
        <dbReference type="Pfam" id="PF18062"/>
    </source>
</evidence>
<keyword evidence="3" id="KW-0378">Hydrolase</keyword>
<organism evidence="3 4">
    <name type="scientific">Kitasatospora putterlickiae</name>
    <dbReference type="NCBI Taxonomy" id="221725"/>
    <lineage>
        <taxon>Bacteria</taxon>
        <taxon>Bacillati</taxon>
        <taxon>Actinomycetota</taxon>
        <taxon>Actinomycetes</taxon>
        <taxon>Kitasatosporales</taxon>
        <taxon>Streptomycetaceae</taxon>
        <taxon>Kitasatospora</taxon>
    </lineage>
</organism>
<dbReference type="Proteomes" id="UP001499863">
    <property type="component" value="Unassembled WGS sequence"/>
</dbReference>
<evidence type="ECO:0000313" key="4">
    <source>
        <dbReference type="Proteomes" id="UP001499863"/>
    </source>
</evidence>
<gene>
    <name evidence="3" type="ORF">GCM10009639_34810</name>
</gene>
<feature type="domain" description="Restriction endonuclease type IV Mrr" evidence="1">
    <location>
        <begin position="285"/>
        <end position="393"/>
    </location>
</feature>
<sequence>MGRLLRMGGVLRYSASKDTVPATLNGVENFYFVTESPGRPRALLEKGINAMAKVGTGAGVRRPAVMIRSSPWKAGSEQTPWHDVFDIDNGHVRYFGDHKPETTSSVGTTTGNAALLEAFDSHQSPTAEGRAAAAPLLLFRSVSKDGKVKGHVQFCGVAVIERAERVVQWGSQDRTTFTNYVFDLVVIDLTAEGDTLDWDWITARRDPDRTDAQVLELAPKAWREWVKHGRSVLPKMRRRVARSRVVKVRDQRPLPGDQMDADLQAVYKRFDNDKHAFETLAAIVAAKVMRGSGHSYDEGWLTRRSGDGGADFVGRLDLGSGLAGTKLVVLGQAKCIKPDSLVSAEQIARVVARLRRGWIGVYVTTGSFSEPAQLEMVEDQYPIVLINGRDLIKELHETADKDYGGDLMGCVEDLLSSRSLEVLSRRPEEILLD</sequence>
<dbReference type="Gene3D" id="3.40.1350.10">
    <property type="match status" value="1"/>
</dbReference>
<accession>A0ABN1Y450</accession>
<keyword evidence="4" id="KW-1185">Reference proteome</keyword>
<reference evidence="3 4" key="1">
    <citation type="journal article" date="2019" name="Int. J. Syst. Evol. Microbiol.">
        <title>The Global Catalogue of Microorganisms (GCM) 10K type strain sequencing project: providing services to taxonomists for standard genome sequencing and annotation.</title>
        <authorList>
            <consortium name="The Broad Institute Genomics Platform"/>
            <consortium name="The Broad Institute Genome Sequencing Center for Infectious Disease"/>
            <person name="Wu L."/>
            <person name="Ma J."/>
        </authorList>
    </citation>
    <scope>NUCLEOTIDE SEQUENCE [LARGE SCALE GENOMIC DNA]</scope>
    <source>
        <strain evidence="3 4">JCM 12393</strain>
    </source>
</reference>
<dbReference type="Pfam" id="PF04471">
    <property type="entry name" value="Mrr_cat"/>
    <property type="match status" value="1"/>
</dbReference>
<name>A0ABN1Y450_9ACTN</name>
<comment type="caution">
    <text evidence="3">The sequence shown here is derived from an EMBL/GenBank/DDBJ whole genome shotgun (WGS) entry which is preliminary data.</text>
</comment>
<dbReference type="InterPro" id="IPR052906">
    <property type="entry name" value="Type_IV_Methyl-Rstrct_Enzyme"/>
</dbReference>
<proteinExistence type="predicted"/>
<dbReference type="Gene3D" id="2.30.280.20">
    <property type="match status" value="1"/>
</dbReference>
<dbReference type="InterPro" id="IPR041409">
    <property type="entry name" value="RE_AspBHI_N"/>
</dbReference>
<feature type="domain" description="Restriction endonuclease AspBHI N-terminal" evidence="2">
    <location>
        <begin position="53"/>
        <end position="229"/>
    </location>
</feature>
<evidence type="ECO:0000259" key="1">
    <source>
        <dbReference type="Pfam" id="PF04471"/>
    </source>
</evidence>
<keyword evidence="3" id="KW-0540">Nuclease</keyword>
<dbReference type="InterPro" id="IPR011856">
    <property type="entry name" value="tRNA_endonuc-like_dom_sf"/>
</dbReference>
<protein>
    <submittedName>
        <fullName evidence="3">Restriction endonuclease</fullName>
    </submittedName>
</protein>
<dbReference type="PANTHER" id="PTHR30015">
    <property type="entry name" value="MRR RESTRICTION SYSTEM PROTEIN"/>
    <property type="match status" value="1"/>
</dbReference>
<evidence type="ECO:0000313" key="3">
    <source>
        <dbReference type="EMBL" id="GAA1397433.1"/>
    </source>
</evidence>
<keyword evidence="3" id="KW-0255">Endonuclease</keyword>
<dbReference type="PANTHER" id="PTHR30015:SF7">
    <property type="entry name" value="TYPE IV METHYL-DIRECTED RESTRICTION ENZYME ECOKMRR"/>
    <property type="match status" value="1"/>
</dbReference>
<dbReference type="Pfam" id="PF18062">
    <property type="entry name" value="RE_AspBHI_N"/>
    <property type="match status" value="1"/>
</dbReference>